<evidence type="ECO:0000256" key="1">
    <source>
        <dbReference type="SAM" id="Phobius"/>
    </source>
</evidence>
<proteinExistence type="predicted"/>
<feature type="transmembrane region" description="Helical" evidence="1">
    <location>
        <begin position="190"/>
        <end position="212"/>
    </location>
</feature>
<feature type="transmembrane region" description="Helical" evidence="1">
    <location>
        <begin position="304"/>
        <end position="324"/>
    </location>
</feature>
<dbReference type="AlphaFoldDB" id="A0A0C1TPF8"/>
<feature type="transmembrane region" description="Helical" evidence="1">
    <location>
        <begin position="134"/>
        <end position="152"/>
    </location>
</feature>
<gene>
    <name evidence="2" type="ORF">SE37_08760</name>
</gene>
<feature type="transmembrane region" description="Helical" evidence="1">
    <location>
        <begin position="219"/>
        <end position="245"/>
    </location>
</feature>
<keyword evidence="1" id="KW-0812">Transmembrane</keyword>
<dbReference type="EMBL" id="JXBL01000001">
    <property type="protein sequence ID" value="KIE42714.1"/>
    <property type="molecule type" value="Genomic_DNA"/>
</dbReference>
<name>A0A0C1TPF8_9BACT</name>
<protein>
    <submittedName>
        <fullName evidence="2">Membrane protein</fullName>
    </submittedName>
</protein>
<sequence length="331" mass="35370">MILHPAVIALFVGSLLTSGMLVATAFFAVKILCHWDLASGSERQLSFERRTYLLATIMACCCVFQLLSLFLFIHVADSLSTLFPGAMCAAGTLNLNRFGYPTLILKTATFLLAGVWLILNHADNRGYDYPLIRIKYSLLLMIAPLLLIETGLQGGYFLSLQPRVITSCCGSLFGGEAGGMVPTLTTLGDAPVLAALGGVITLTLICGGIYLWQGRLGYLFAALSAATFAVGVVGLLSAIPVYIYALPTHHCPFCMLHREYGHVGYLLYATLLGGGVAGVGMGGLQPFRRVASLASSLPTLQRRLVLFAMVCYGLFGGIAAWQVMGSELRLG</sequence>
<dbReference type="Proteomes" id="UP000031433">
    <property type="component" value="Unassembled WGS sequence"/>
</dbReference>
<feature type="transmembrane region" description="Helical" evidence="1">
    <location>
        <begin position="265"/>
        <end position="284"/>
    </location>
</feature>
<dbReference type="RefSeq" id="WP_039645532.1">
    <property type="nucleotide sequence ID" value="NZ_JXBL01000001.1"/>
</dbReference>
<keyword evidence="1" id="KW-0472">Membrane</keyword>
<organism evidence="2 3">
    <name type="scientific">Geobacter soli</name>
    <dbReference type="NCBI Taxonomy" id="1510391"/>
    <lineage>
        <taxon>Bacteria</taxon>
        <taxon>Pseudomonadati</taxon>
        <taxon>Thermodesulfobacteriota</taxon>
        <taxon>Desulfuromonadia</taxon>
        <taxon>Geobacterales</taxon>
        <taxon>Geobacteraceae</taxon>
        <taxon>Geobacter</taxon>
    </lineage>
</organism>
<feature type="transmembrane region" description="Helical" evidence="1">
    <location>
        <begin position="103"/>
        <end position="122"/>
    </location>
</feature>
<keyword evidence="3" id="KW-1185">Reference proteome</keyword>
<comment type="caution">
    <text evidence="2">The sequence shown here is derived from an EMBL/GenBank/DDBJ whole genome shotgun (WGS) entry which is preliminary data.</text>
</comment>
<feature type="transmembrane region" description="Helical" evidence="1">
    <location>
        <begin position="6"/>
        <end position="32"/>
    </location>
</feature>
<feature type="transmembrane region" description="Helical" evidence="1">
    <location>
        <begin position="52"/>
        <end position="73"/>
    </location>
</feature>
<reference evidence="2 3" key="1">
    <citation type="submission" date="2015-01" db="EMBL/GenBank/DDBJ databases">
        <title>Genome sequence of the anaerobic bacterium Geobacter soli GSS01, a dissimilatory Fe(III) reducer from soil.</title>
        <authorList>
            <person name="Yang G."/>
            <person name="Zhou S."/>
        </authorList>
    </citation>
    <scope>NUCLEOTIDE SEQUENCE [LARGE SCALE GENOMIC DNA]</scope>
    <source>
        <strain evidence="2 3">GSS01</strain>
    </source>
</reference>
<keyword evidence="1" id="KW-1133">Transmembrane helix</keyword>
<accession>A0A0C1TPF8</accession>
<evidence type="ECO:0000313" key="3">
    <source>
        <dbReference type="Proteomes" id="UP000031433"/>
    </source>
</evidence>
<evidence type="ECO:0000313" key="2">
    <source>
        <dbReference type="EMBL" id="KIE42714.1"/>
    </source>
</evidence>